<name>A0A8T0TC10_PANVG</name>
<evidence type="ECO:0000313" key="2">
    <source>
        <dbReference type="EMBL" id="KAG2607118.1"/>
    </source>
</evidence>
<reference evidence="2" key="1">
    <citation type="submission" date="2020-05" db="EMBL/GenBank/DDBJ databases">
        <title>WGS assembly of Panicum virgatum.</title>
        <authorList>
            <person name="Lovell J.T."/>
            <person name="Jenkins J."/>
            <person name="Shu S."/>
            <person name="Juenger T.E."/>
            <person name="Schmutz J."/>
        </authorList>
    </citation>
    <scope>NUCLEOTIDE SEQUENCE</scope>
    <source>
        <strain evidence="2">AP13</strain>
    </source>
</reference>
<sequence>MADAACDDAVEQLAALLDQVEAPLKKTFENMHQGYPTETLVRFLKAREWHVNKAQKMLVDSLNWRIQNEIDTVLEKPIIPVDLYRSIRDTQLVGLSGYSKEGIPVFAVGVGLSTYDKASPTVTKKYGRPITTCIKVLDMTGLKLSALNQMKILTAISTVDDLNYPEKTDTYYIVNAPYIFSACWKVVKPLLQERTRKKVHVLRGCGKDELLKIMDYSSLPHFCRREGSGASKHSSNDPDDCFSLDHPFHKELYNFIQEQALNLEVNKQGSLHVKIPEQDPEDAKIVEVIEAEFHKLGVENESANGVDKD</sequence>
<feature type="domain" description="CRAL-TRIO" evidence="1">
    <location>
        <begin position="123"/>
        <end position="220"/>
    </location>
</feature>
<organism evidence="2 3">
    <name type="scientific">Panicum virgatum</name>
    <name type="common">Blackwell switchgrass</name>
    <dbReference type="NCBI Taxonomy" id="38727"/>
    <lineage>
        <taxon>Eukaryota</taxon>
        <taxon>Viridiplantae</taxon>
        <taxon>Streptophyta</taxon>
        <taxon>Embryophyta</taxon>
        <taxon>Tracheophyta</taxon>
        <taxon>Spermatophyta</taxon>
        <taxon>Magnoliopsida</taxon>
        <taxon>Liliopsida</taxon>
        <taxon>Poales</taxon>
        <taxon>Poaceae</taxon>
        <taxon>PACMAD clade</taxon>
        <taxon>Panicoideae</taxon>
        <taxon>Panicodae</taxon>
        <taxon>Paniceae</taxon>
        <taxon>Panicinae</taxon>
        <taxon>Panicum</taxon>
        <taxon>Panicum sect. Hiantes</taxon>
    </lineage>
</organism>
<dbReference type="AlphaFoldDB" id="A0A8T0TC10"/>
<dbReference type="InterPro" id="IPR036865">
    <property type="entry name" value="CRAL-TRIO_dom_sf"/>
</dbReference>
<dbReference type="PANTHER" id="PTHR46226:SF6">
    <property type="entry name" value="SEC14P-LIKE PHOSPHATIDYLINOSITOL TRANSFER FAMILY PROTEIN"/>
    <property type="match status" value="1"/>
</dbReference>
<gene>
    <name evidence="2" type="ORF">PVAP13_4NG199600</name>
</gene>
<dbReference type="InterPro" id="IPR036273">
    <property type="entry name" value="CRAL/TRIO_N_dom_sf"/>
</dbReference>
<proteinExistence type="predicted"/>
<protein>
    <recommendedName>
        <fullName evidence="1">CRAL-TRIO domain-containing protein</fullName>
    </recommendedName>
</protein>
<evidence type="ECO:0000313" key="3">
    <source>
        <dbReference type="Proteomes" id="UP000823388"/>
    </source>
</evidence>
<dbReference type="CDD" id="cd00170">
    <property type="entry name" value="SEC14"/>
    <property type="match status" value="1"/>
</dbReference>
<dbReference type="PROSITE" id="PS50191">
    <property type="entry name" value="CRAL_TRIO"/>
    <property type="match status" value="1"/>
</dbReference>
<keyword evidence="3" id="KW-1185">Reference proteome</keyword>
<dbReference type="SUPFAM" id="SSF52087">
    <property type="entry name" value="CRAL/TRIO domain"/>
    <property type="match status" value="1"/>
</dbReference>
<dbReference type="Proteomes" id="UP000823388">
    <property type="component" value="Chromosome 4N"/>
</dbReference>
<dbReference type="SMART" id="SM01100">
    <property type="entry name" value="CRAL_TRIO_N"/>
    <property type="match status" value="1"/>
</dbReference>
<dbReference type="Pfam" id="PF00650">
    <property type="entry name" value="CRAL_TRIO"/>
    <property type="match status" value="1"/>
</dbReference>
<dbReference type="Pfam" id="PF03765">
    <property type="entry name" value="CRAL_TRIO_N"/>
    <property type="match status" value="1"/>
</dbReference>
<accession>A0A8T0TC10</accession>
<dbReference type="InterPro" id="IPR001251">
    <property type="entry name" value="CRAL-TRIO_dom"/>
</dbReference>
<dbReference type="EMBL" id="CM029044">
    <property type="protein sequence ID" value="KAG2607118.1"/>
    <property type="molecule type" value="Genomic_DNA"/>
</dbReference>
<dbReference type="SMART" id="SM00516">
    <property type="entry name" value="SEC14"/>
    <property type="match status" value="1"/>
</dbReference>
<dbReference type="Gene3D" id="3.40.525.10">
    <property type="entry name" value="CRAL-TRIO lipid binding domain"/>
    <property type="match status" value="1"/>
</dbReference>
<evidence type="ECO:0000259" key="1">
    <source>
        <dbReference type="PROSITE" id="PS50191"/>
    </source>
</evidence>
<dbReference type="Gene3D" id="1.10.8.20">
    <property type="entry name" value="N-terminal domain of phosphatidylinositol transfer protein sec14p"/>
    <property type="match status" value="1"/>
</dbReference>
<dbReference type="InterPro" id="IPR011074">
    <property type="entry name" value="CRAL/TRIO_N_dom"/>
</dbReference>
<dbReference type="SUPFAM" id="SSF46938">
    <property type="entry name" value="CRAL/TRIO N-terminal domain"/>
    <property type="match status" value="1"/>
</dbReference>
<comment type="caution">
    <text evidence="2">The sequence shown here is derived from an EMBL/GenBank/DDBJ whole genome shotgun (WGS) entry which is preliminary data.</text>
</comment>
<dbReference type="PANTHER" id="PTHR46226">
    <property type="entry name" value="CRAL-TRIO DOMAIN-CONTAINING PROTEIN"/>
    <property type="match status" value="1"/>
</dbReference>